<dbReference type="Gene3D" id="2.60.40.2030">
    <property type="match status" value="1"/>
</dbReference>
<dbReference type="SUPFAM" id="SSF141072">
    <property type="entry name" value="CalX-like"/>
    <property type="match status" value="1"/>
</dbReference>
<evidence type="ECO:0000256" key="7">
    <source>
        <dbReference type="ARBA" id="ARBA00022989"/>
    </source>
</evidence>
<feature type="domain" description="Cadherin" evidence="10">
    <location>
        <begin position="1159"/>
        <end position="1265"/>
    </location>
</feature>
<dbReference type="Proteomes" id="UP001209229">
    <property type="component" value="Unassembled WGS sequence"/>
</dbReference>
<feature type="domain" description="Cadherin" evidence="10">
    <location>
        <begin position="1071"/>
        <end position="1160"/>
    </location>
</feature>
<evidence type="ECO:0000256" key="1">
    <source>
        <dbReference type="ARBA" id="ARBA00004370"/>
    </source>
</evidence>
<dbReference type="PRINTS" id="PR00205">
    <property type="entry name" value="CADHERIN"/>
</dbReference>
<proteinExistence type="predicted"/>
<dbReference type="EMBL" id="JAPDPJ010000006">
    <property type="protein sequence ID" value="MCW3785733.1"/>
    <property type="molecule type" value="Genomic_DNA"/>
</dbReference>
<dbReference type="GO" id="GO:0005911">
    <property type="term" value="C:cell-cell junction"/>
    <property type="evidence" value="ECO:0007669"/>
    <property type="project" value="TreeGrafter"/>
</dbReference>
<dbReference type="InterPro" id="IPR002126">
    <property type="entry name" value="Cadherin-like_dom"/>
</dbReference>
<gene>
    <name evidence="11" type="ORF">OM075_04605</name>
</gene>
<sequence>MRKILLLSFALLSFLVKAQEGTKQLMPSATDRLRIQMPTYSNTESRIYIYLNAGEKLHLGMRVTSTTANYQLYDPSGNIVISETPTPTTGVGYIASYQEAVNGPEGVYLNGTQTSTADGYTPIVYTATTTGNHYIGFSSNIYLNYFDVTVTDASDNIIVNADQPNKSAGRLWSYKWNFSTTSFTQYPVNADFYVFTSDEFVNKVKYKMYPNVFSFAVNSYGINDSKANPIEKAQSVTGSRNNIGEYKIFLNDPDHVAFTGTSLPPPMLKVWLEDTKIYDYDYDREPQLLNINAGTVTLEKNGATCTYGSKTLFKIETNISGFTTILLDLNNDGVYTAGSVDRYLNVDLNVGTNYVIWDFKDDSGNDVSDGLVNASATFLGRGPAHFPIYDAEALSGIETASVRPFNKLGPTLYWDDSNISAISEWGDNTGKMDETVITQLKINAGIERIWTYFGNNGGFNNGNTNTMNSWFNAIDLGLPSIPINISTNPSKCENGDAPIVADIYKQTPINTNLTFSATDFENKFFDISQSLNKIQILSLPNPAHGILKLSGVNVAVNDEILQSDISNLVFIPTTDWGGEASFEYNASNGTYYSNESDFVYVEVNTDPVISDIADQSICANADLTDLPFTVSDTETDANDIEVIAYSHNTEIVSNQNITVGGSGSNRTISITPNTDAAGSAIVYVKADDGYSEVIKSFTLYIGPSIEVMGDTTICSGNDLNLSAEEPGATYLWTDPNGATYSTQDLSISSGSVSYGTYSLTVTKGGCVHSDDFEVSQSPLVTFTGETTACAGDEISLSATETVATSYTWTNGSLIYNTKILKDDVSTLASGNWTLKITKEGCTNTSEPFAISSNNAPAVKTTTGSTVEAGDNGVVTITSSESSIVYKAYINGTEVGSAIGDGNDLSISILPSKLLIGSNTVSIIASEGGCETPLSDVTITVNQPKISVGDVSVNEGNSGTKNMQFVVSLSYYSQSDITVDYSTQDNSATVANGDYQALSTGTITFESGETSKTINVTINGDKTAELDEALYLNLSNAVNAVIEDALGVGTISNDDNAPILTASDKSVAEGTTAVETVSATDADAGDSKTYSISGTDASFFTIGATSGVLTFKTAPDYENAADANTDNVYVLNITVTDGGSNTDTETINVTVTNVNDNSPVISNASATIAENASNNSAVVNIDDDNTSSDLDADGETISYSITAGNGDGIFGINSSTGAITVVNNSKLDYESTTSYSLTVQATDGTNTDNATVSISVSNVNDNSPVISNASATIAENASNNSAVVNIDDDNTSSDLDADGETISYSITAGNGDGIFGINSSTGAITVVN</sequence>
<dbReference type="InterPro" id="IPR050971">
    <property type="entry name" value="Cadherin-domain_protein"/>
</dbReference>
<evidence type="ECO:0000256" key="2">
    <source>
        <dbReference type="ARBA" id="ARBA00022692"/>
    </source>
</evidence>
<evidence type="ECO:0000259" key="10">
    <source>
        <dbReference type="PROSITE" id="PS50268"/>
    </source>
</evidence>
<keyword evidence="8" id="KW-0472">Membrane</keyword>
<dbReference type="Pfam" id="PF03160">
    <property type="entry name" value="Calx-beta"/>
    <property type="match status" value="1"/>
</dbReference>
<dbReference type="GO" id="GO:0016020">
    <property type="term" value="C:membrane"/>
    <property type="evidence" value="ECO:0007669"/>
    <property type="project" value="UniProtKB-SubCell"/>
</dbReference>
<keyword evidence="2" id="KW-0812">Transmembrane</keyword>
<dbReference type="Gene3D" id="2.60.40.10">
    <property type="entry name" value="Immunoglobulins"/>
    <property type="match status" value="2"/>
</dbReference>
<organism evidence="11 12">
    <name type="scientific">Plebeiibacterium sediminum</name>
    <dbReference type="NCBI Taxonomy" id="2992112"/>
    <lineage>
        <taxon>Bacteria</taxon>
        <taxon>Pseudomonadati</taxon>
        <taxon>Bacteroidota</taxon>
        <taxon>Bacteroidia</taxon>
        <taxon>Marinilabiliales</taxon>
        <taxon>Marinilabiliaceae</taxon>
        <taxon>Plebeiibacterium</taxon>
    </lineage>
</organism>
<evidence type="ECO:0000256" key="6">
    <source>
        <dbReference type="ARBA" id="ARBA00022889"/>
    </source>
</evidence>
<evidence type="ECO:0000256" key="3">
    <source>
        <dbReference type="ARBA" id="ARBA00022729"/>
    </source>
</evidence>
<feature type="chain" id="PRO_5042084849" evidence="9">
    <location>
        <begin position="19"/>
        <end position="1327"/>
    </location>
</feature>
<evidence type="ECO:0000256" key="4">
    <source>
        <dbReference type="ARBA" id="ARBA00022737"/>
    </source>
</evidence>
<keyword evidence="7" id="KW-1133">Transmembrane helix</keyword>
<dbReference type="InterPro" id="IPR013783">
    <property type="entry name" value="Ig-like_fold"/>
</dbReference>
<evidence type="ECO:0000256" key="9">
    <source>
        <dbReference type="SAM" id="SignalP"/>
    </source>
</evidence>
<comment type="caution">
    <text evidence="11">The sequence shown here is derived from an EMBL/GenBank/DDBJ whole genome shotgun (WGS) entry which is preliminary data.</text>
</comment>
<dbReference type="InterPro" id="IPR003644">
    <property type="entry name" value="Calx_beta"/>
</dbReference>
<keyword evidence="6" id="KW-0130">Cell adhesion</keyword>
<dbReference type="SUPFAM" id="SSF49313">
    <property type="entry name" value="Cadherin-like"/>
    <property type="match status" value="3"/>
</dbReference>
<dbReference type="SMART" id="SM00112">
    <property type="entry name" value="CA"/>
    <property type="match status" value="2"/>
</dbReference>
<evidence type="ECO:0000256" key="5">
    <source>
        <dbReference type="ARBA" id="ARBA00022837"/>
    </source>
</evidence>
<keyword evidence="5" id="KW-0106">Calcium</keyword>
<dbReference type="Gene3D" id="2.60.40.60">
    <property type="entry name" value="Cadherins"/>
    <property type="match status" value="3"/>
</dbReference>
<dbReference type="Pfam" id="PF00028">
    <property type="entry name" value="Cadherin"/>
    <property type="match status" value="2"/>
</dbReference>
<reference evidence="11" key="1">
    <citation type="submission" date="2022-10" db="EMBL/GenBank/DDBJ databases">
        <authorList>
            <person name="Yu W.X."/>
        </authorList>
    </citation>
    <scope>NUCLEOTIDE SEQUENCE</scope>
    <source>
        <strain evidence="11">AAT</strain>
    </source>
</reference>
<dbReference type="PANTHER" id="PTHR24025">
    <property type="entry name" value="DESMOGLEIN FAMILY MEMBER"/>
    <property type="match status" value="1"/>
</dbReference>
<dbReference type="CDD" id="cd11304">
    <property type="entry name" value="Cadherin_repeat"/>
    <property type="match status" value="3"/>
</dbReference>
<name>A0AAE3SF26_9BACT</name>
<keyword evidence="4" id="KW-0677">Repeat</keyword>
<evidence type="ECO:0000313" key="11">
    <source>
        <dbReference type="EMBL" id="MCW3785733.1"/>
    </source>
</evidence>
<evidence type="ECO:0000313" key="12">
    <source>
        <dbReference type="Proteomes" id="UP001209229"/>
    </source>
</evidence>
<dbReference type="PROSITE" id="PS50268">
    <property type="entry name" value="CADHERIN_2"/>
    <property type="match status" value="2"/>
</dbReference>
<accession>A0AAE3SF26</accession>
<protein>
    <submittedName>
        <fullName evidence="11">Cadherin domain-containing protein</fullName>
    </submittedName>
</protein>
<dbReference type="RefSeq" id="WP_301189305.1">
    <property type="nucleotide sequence ID" value="NZ_JAPDPJ010000006.1"/>
</dbReference>
<feature type="non-terminal residue" evidence="11">
    <location>
        <position position="1327"/>
    </location>
</feature>
<evidence type="ECO:0000256" key="8">
    <source>
        <dbReference type="ARBA" id="ARBA00023136"/>
    </source>
</evidence>
<keyword evidence="12" id="KW-1185">Reference proteome</keyword>
<keyword evidence="3 9" id="KW-0732">Signal</keyword>
<dbReference type="InterPro" id="IPR015919">
    <property type="entry name" value="Cadherin-like_sf"/>
</dbReference>
<dbReference type="PANTHER" id="PTHR24025:SF23">
    <property type="entry name" value="NEURAL-CADHERIN"/>
    <property type="match status" value="1"/>
</dbReference>
<comment type="subcellular location">
    <subcellularLocation>
        <location evidence="1">Membrane</location>
    </subcellularLocation>
</comment>
<dbReference type="InterPro" id="IPR038081">
    <property type="entry name" value="CalX-like_sf"/>
</dbReference>
<dbReference type="GO" id="GO:0007156">
    <property type="term" value="P:homophilic cell adhesion via plasma membrane adhesion molecules"/>
    <property type="evidence" value="ECO:0007669"/>
    <property type="project" value="InterPro"/>
</dbReference>
<dbReference type="GO" id="GO:0007154">
    <property type="term" value="P:cell communication"/>
    <property type="evidence" value="ECO:0007669"/>
    <property type="project" value="InterPro"/>
</dbReference>
<feature type="signal peptide" evidence="9">
    <location>
        <begin position="1"/>
        <end position="18"/>
    </location>
</feature>
<dbReference type="GO" id="GO:0005509">
    <property type="term" value="F:calcium ion binding"/>
    <property type="evidence" value="ECO:0007669"/>
    <property type="project" value="InterPro"/>
</dbReference>